<evidence type="ECO:0000313" key="3">
    <source>
        <dbReference type="Proteomes" id="UP001259340"/>
    </source>
</evidence>
<organism evidence="1 3">
    <name type="scientific">Shewanella fidelis</name>
    <dbReference type="NCBI Taxonomy" id="173509"/>
    <lineage>
        <taxon>Bacteria</taxon>
        <taxon>Pseudomonadati</taxon>
        <taxon>Pseudomonadota</taxon>
        <taxon>Gammaproteobacteria</taxon>
        <taxon>Alteromonadales</taxon>
        <taxon>Shewanellaceae</taxon>
        <taxon>Shewanella</taxon>
    </lineage>
</organism>
<dbReference type="RefSeq" id="WP_310654527.1">
    <property type="nucleotide sequence ID" value="NZ_JAPMLA010000001.1"/>
</dbReference>
<name>A0AAW8NP63_9GAMM</name>
<evidence type="ECO:0000313" key="2">
    <source>
        <dbReference type="EMBL" id="MDW4823956.1"/>
    </source>
</evidence>
<dbReference type="EMBL" id="JAPMLD010000002">
    <property type="protein sequence ID" value="MDW4823956.1"/>
    <property type="molecule type" value="Genomic_DNA"/>
</dbReference>
<dbReference type="AlphaFoldDB" id="A0AAW8NP63"/>
<keyword evidence="4" id="KW-1185">Reference proteome</keyword>
<dbReference type="InterPro" id="IPR029063">
    <property type="entry name" value="SAM-dependent_MTases_sf"/>
</dbReference>
<sequence>MSTLPYSQSCENNKSAIAAVIEPCFSQATQVIEIGSGTGQHAVHFAKLMPHLIWQTTDQSAYHAGINAWLAEEPSPNLRPPLTLDVSQPWPVKALEKPIIDGIFSANTLHIMSKAMVEDFFKGIGEHLALHGQLCIYGPFNYNGQYTSDSNRNFDLWLYEQNNQSAIRDIEWIIDLANQQGIVLITDHPMPANNRLLHFEKQREI</sequence>
<dbReference type="PANTHER" id="PTHR20974">
    <property type="entry name" value="UPF0585 PROTEIN CG18661"/>
    <property type="match status" value="1"/>
</dbReference>
<evidence type="ECO:0000313" key="1">
    <source>
        <dbReference type="EMBL" id="MDR8523609.1"/>
    </source>
</evidence>
<dbReference type="EMBL" id="JAPMLE010000001">
    <property type="protein sequence ID" value="MDR8523609.1"/>
    <property type="molecule type" value="Genomic_DNA"/>
</dbReference>
<protein>
    <submittedName>
        <fullName evidence="1">DUF938 domain-containing protein</fullName>
    </submittedName>
</protein>
<gene>
    <name evidence="1" type="ORF">OS133_07900</name>
    <name evidence="2" type="ORF">OS134_07815</name>
</gene>
<reference evidence="1" key="2">
    <citation type="submission" date="2022-11" db="EMBL/GenBank/DDBJ databases">
        <title>Prophages regulate Shewanella fidelis motility and biofilm formation: implications for gut colonization dynamics in Ciona robusta.</title>
        <authorList>
            <person name="Natarajan O."/>
            <person name="Gibboney S.L."/>
            <person name="Young M.N."/>
            <person name="Lim S.J."/>
            <person name="Pluta N."/>
            <person name="Atkinson C.G.F."/>
            <person name="Leigh B.A."/>
            <person name="Liberti A."/>
            <person name="Kees E."/>
            <person name="Breitbart M."/>
            <person name="Gralnick J."/>
            <person name="Dishaw L.J."/>
        </authorList>
    </citation>
    <scope>NUCLEOTIDE SEQUENCE</scope>
    <source>
        <strain evidence="1">3313</strain>
    </source>
</reference>
<dbReference type="SUPFAM" id="SSF53335">
    <property type="entry name" value="S-adenosyl-L-methionine-dependent methyltransferases"/>
    <property type="match status" value="1"/>
</dbReference>
<dbReference type="Pfam" id="PF06080">
    <property type="entry name" value="DUF938"/>
    <property type="match status" value="1"/>
</dbReference>
<dbReference type="Proteomes" id="UP001259340">
    <property type="component" value="Unassembled WGS sequence"/>
</dbReference>
<dbReference type="PANTHER" id="PTHR20974:SF0">
    <property type="entry name" value="UPF0585 PROTEIN CG18661"/>
    <property type="match status" value="1"/>
</dbReference>
<dbReference type="InterPro" id="IPR010342">
    <property type="entry name" value="DUF938"/>
</dbReference>
<evidence type="ECO:0000313" key="4">
    <source>
        <dbReference type="Proteomes" id="UP001271263"/>
    </source>
</evidence>
<proteinExistence type="predicted"/>
<accession>A0AAW8NP63</accession>
<dbReference type="Gene3D" id="3.40.50.150">
    <property type="entry name" value="Vaccinia Virus protein VP39"/>
    <property type="match status" value="1"/>
</dbReference>
<dbReference type="Proteomes" id="UP001271263">
    <property type="component" value="Unassembled WGS sequence"/>
</dbReference>
<reference evidence="2 4" key="1">
    <citation type="journal article" date="2022" name="bioRxiv">
        <title>Prophages regulate Shewanella fidelis 3313 motility and biofilm formation: implications for gut colonization dynamics in Ciona robusta.</title>
        <authorList>
            <person name="Natarajan O."/>
            <person name="Gibboney S.L."/>
            <person name="Young M.N."/>
            <person name="Lim S.J."/>
            <person name="Pluta N."/>
            <person name="Atkinson C.G."/>
            <person name="Leigh B.A."/>
            <person name="Liberti A."/>
            <person name="Kees E.D."/>
            <person name="Breitbart M."/>
            <person name="Gralnick J.A."/>
            <person name="Dishaw L.J."/>
        </authorList>
    </citation>
    <scope>NUCLEOTIDE SEQUENCE [LARGE SCALE GENOMIC DNA]</scope>
    <source>
        <strain evidence="2 4">JG4066</strain>
    </source>
</reference>
<comment type="caution">
    <text evidence="1">The sequence shown here is derived from an EMBL/GenBank/DDBJ whole genome shotgun (WGS) entry which is preliminary data.</text>
</comment>